<gene>
    <name evidence="3" type="ORF">IAA17_10745</name>
</gene>
<dbReference type="InterPro" id="IPR047708">
    <property type="entry name" value="CD1871A-like"/>
</dbReference>
<feature type="transmembrane region" description="Helical" evidence="2">
    <location>
        <begin position="26"/>
        <end position="45"/>
    </location>
</feature>
<keyword evidence="2" id="KW-1133">Transmembrane helix</keyword>
<dbReference type="Proteomes" id="UP000824101">
    <property type="component" value="Unassembled WGS sequence"/>
</dbReference>
<name>A0A9D2GJ96_9FIRM</name>
<reference evidence="3" key="2">
    <citation type="submission" date="2021-04" db="EMBL/GenBank/DDBJ databases">
        <authorList>
            <person name="Gilroy R."/>
        </authorList>
    </citation>
    <scope>NUCLEOTIDE SEQUENCE</scope>
    <source>
        <strain evidence="3">ChiBcec1-1093</strain>
    </source>
</reference>
<organism evidence="3 4">
    <name type="scientific">Candidatus Lachnoclostridium stercorigallinarum</name>
    <dbReference type="NCBI Taxonomy" id="2838634"/>
    <lineage>
        <taxon>Bacteria</taxon>
        <taxon>Bacillati</taxon>
        <taxon>Bacillota</taxon>
        <taxon>Clostridia</taxon>
        <taxon>Lachnospirales</taxon>
        <taxon>Lachnospiraceae</taxon>
    </lineage>
</organism>
<evidence type="ECO:0000313" key="3">
    <source>
        <dbReference type="EMBL" id="HIZ80253.1"/>
    </source>
</evidence>
<reference evidence="3" key="1">
    <citation type="journal article" date="2021" name="PeerJ">
        <title>Extensive microbial diversity within the chicken gut microbiome revealed by metagenomics and culture.</title>
        <authorList>
            <person name="Gilroy R."/>
            <person name="Ravi A."/>
            <person name="Getino M."/>
            <person name="Pursley I."/>
            <person name="Horton D.L."/>
            <person name="Alikhan N.F."/>
            <person name="Baker D."/>
            <person name="Gharbi K."/>
            <person name="Hall N."/>
            <person name="Watson M."/>
            <person name="Adriaenssens E.M."/>
            <person name="Foster-Nyarko E."/>
            <person name="Jarju S."/>
            <person name="Secka A."/>
            <person name="Antonio M."/>
            <person name="Oren A."/>
            <person name="Chaudhuri R.R."/>
            <person name="La Ragione R."/>
            <person name="Hildebrand F."/>
            <person name="Pallen M.J."/>
        </authorList>
    </citation>
    <scope>NUCLEOTIDE SEQUENCE</scope>
    <source>
        <strain evidence="3">ChiBcec1-1093</strain>
    </source>
</reference>
<accession>A0A9D2GJ96</accession>
<evidence type="ECO:0000313" key="4">
    <source>
        <dbReference type="Proteomes" id="UP000824101"/>
    </source>
</evidence>
<protein>
    <recommendedName>
        <fullName evidence="5">Thioredoxin</fullName>
    </recommendedName>
</protein>
<comment type="caution">
    <text evidence="3">The sequence shown here is derived from an EMBL/GenBank/DDBJ whole genome shotgun (WGS) entry which is preliminary data.</text>
</comment>
<sequence>MKGGAKNRDRREDAVRSGDRSERRLAVFRGILLCAGAALIAAGAFRGEIALVFTKAANICMECIGIG</sequence>
<feature type="region of interest" description="Disordered" evidence="1">
    <location>
        <begin position="1"/>
        <end position="20"/>
    </location>
</feature>
<dbReference type="EMBL" id="DXBC01000171">
    <property type="protein sequence ID" value="HIZ80253.1"/>
    <property type="molecule type" value="Genomic_DNA"/>
</dbReference>
<evidence type="ECO:0008006" key="5">
    <source>
        <dbReference type="Google" id="ProtNLM"/>
    </source>
</evidence>
<dbReference type="NCBIfam" id="NF040920">
    <property type="entry name" value="CD1871A_fam"/>
    <property type="match status" value="1"/>
</dbReference>
<proteinExistence type="predicted"/>
<dbReference type="AlphaFoldDB" id="A0A9D2GJ96"/>
<keyword evidence="2" id="KW-0812">Transmembrane</keyword>
<evidence type="ECO:0000256" key="2">
    <source>
        <dbReference type="SAM" id="Phobius"/>
    </source>
</evidence>
<keyword evidence="2" id="KW-0472">Membrane</keyword>
<evidence type="ECO:0000256" key="1">
    <source>
        <dbReference type="SAM" id="MobiDB-lite"/>
    </source>
</evidence>